<comment type="caution">
    <text evidence="1">The sequence shown here is derived from an EMBL/GenBank/DDBJ whole genome shotgun (WGS) entry which is preliminary data.</text>
</comment>
<gene>
    <name evidence="1" type="ORF">CDAR_398721</name>
</gene>
<dbReference type="EMBL" id="BPLQ01008652">
    <property type="protein sequence ID" value="GIY38650.1"/>
    <property type="molecule type" value="Genomic_DNA"/>
</dbReference>
<evidence type="ECO:0000313" key="2">
    <source>
        <dbReference type="Proteomes" id="UP001054837"/>
    </source>
</evidence>
<organism evidence="1 2">
    <name type="scientific">Caerostris darwini</name>
    <dbReference type="NCBI Taxonomy" id="1538125"/>
    <lineage>
        <taxon>Eukaryota</taxon>
        <taxon>Metazoa</taxon>
        <taxon>Ecdysozoa</taxon>
        <taxon>Arthropoda</taxon>
        <taxon>Chelicerata</taxon>
        <taxon>Arachnida</taxon>
        <taxon>Araneae</taxon>
        <taxon>Araneomorphae</taxon>
        <taxon>Entelegynae</taxon>
        <taxon>Araneoidea</taxon>
        <taxon>Araneidae</taxon>
        <taxon>Caerostris</taxon>
    </lineage>
</organism>
<dbReference type="AlphaFoldDB" id="A0AAV4SY13"/>
<sequence length="155" mass="18266">MFLQALLLTEAHGFFSRCPQQDVIHHISQHIEDAVFVIRNNMFHKDNFSSSLKLVMNTQISTSETSYRITLVPISDTTSRYWRTLQKNIKVTMETCVNDVSHRQPIDVLHLSEGLDSDRGRTRQIWGYHGSDCHQNSRFYWNFGGYRCNIWRDRN</sequence>
<keyword evidence="2" id="KW-1185">Reference proteome</keyword>
<proteinExistence type="predicted"/>
<dbReference type="Proteomes" id="UP001054837">
    <property type="component" value="Unassembled WGS sequence"/>
</dbReference>
<name>A0AAV4SY13_9ARAC</name>
<evidence type="ECO:0000313" key="1">
    <source>
        <dbReference type="EMBL" id="GIY38650.1"/>
    </source>
</evidence>
<accession>A0AAV4SY13</accession>
<protein>
    <submittedName>
        <fullName evidence="1">Uncharacterized protein</fullName>
    </submittedName>
</protein>
<reference evidence="1 2" key="1">
    <citation type="submission" date="2021-06" db="EMBL/GenBank/DDBJ databases">
        <title>Caerostris darwini draft genome.</title>
        <authorList>
            <person name="Kono N."/>
            <person name="Arakawa K."/>
        </authorList>
    </citation>
    <scope>NUCLEOTIDE SEQUENCE [LARGE SCALE GENOMIC DNA]</scope>
</reference>